<dbReference type="EMBL" id="AP015055">
    <property type="protein sequence ID" value="BAU03047.1"/>
    <property type="molecule type" value="Genomic_DNA"/>
</dbReference>
<proteinExistence type="predicted"/>
<sequence length="136" mass="15293">LFFCLSFLITIFSGSRVLAFQRFCNFHRTILLTQLSTRSLPSTIRPARSSPFSVRLASPCLLLFGSSSLPPSTVQLDLSMPSTVRLPFSYRSATVRPLRSIPIDFTSLLPSFSFSYTFQTLLLPPTLYRNTATQVF</sequence>
<feature type="signal peptide" evidence="1">
    <location>
        <begin position="1"/>
        <end position="19"/>
    </location>
</feature>
<accession>A0A0S3TD31</accession>
<gene>
    <name evidence="2" type="primary">Vigan.UMG004500</name>
    <name evidence="2" type="ORF">VIGAN_UM004500</name>
</gene>
<feature type="chain" id="PRO_5006619053" description="Secreted protein" evidence="1">
    <location>
        <begin position="20"/>
        <end position="136"/>
    </location>
</feature>
<protein>
    <recommendedName>
        <fullName evidence="3">Secreted protein</fullName>
    </recommendedName>
</protein>
<feature type="non-terminal residue" evidence="2">
    <location>
        <position position="1"/>
    </location>
</feature>
<evidence type="ECO:0000313" key="2">
    <source>
        <dbReference type="EMBL" id="BAU03047.1"/>
    </source>
</evidence>
<dbReference type="AlphaFoldDB" id="A0A0S3TD31"/>
<organism evidence="2">
    <name type="scientific">Vigna angularis var. angularis</name>
    <dbReference type="NCBI Taxonomy" id="157739"/>
    <lineage>
        <taxon>Eukaryota</taxon>
        <taxon>Viridiplantae</taxon>
        <taxon>Streptophyta</taxon>
        <taxon>Embryophyta</taxon>
        <taxon>Tracheophyta</taxon>
        <taxon>Spermatophyta</taxon>
        <taxon>Magnoliopsida</taxon>
        <taxon>eudicotyledons</taxon>
        <taxon>Gunneridae</taxon>
        <taxon>Pentapetalae</taxon>
        <taxon>rosids</taxon>
        <taxon>fabids</taxon>
        <taxon>Fabales</taxon>
        <taxon>Fabaceae</taxon>
        <taxon>Papilionoideae</taxon>
        <taxon>50 kb inversion clade</taxon>
        <taxon>NPAAA clade</taxon>
        <taxon>indigoferoid/millettioid clade</taxon>
        <taxon>Phaseoleae</taxon>
        <taxon>Vigna</taxon>
    </lineage>
</organism>
<keyword evidence="1" id="KW-0732">Signal</keyword>
<evidence type="ECO:0008006" key="3">
    <source>
        <dbReference type="Google" id="ProtNLM"/>
    </source>
</evidence>
<evidence type="ECO:0000256" key="1">
    <source>
        <dbReference type="SAM" id="SignalP"/>
    </source>
</evidence>
<reference evidence="2" key="1">
    <citation type="journal article" date="2015" name="Sci. Rep.">
        <title>The power of single molecule real-time sequencing technology in the de novo assembly of a eukaryotic genome.</title>
        <authorList>
            <person name="Sakai H."/>
            <person name="Naito K."/>
            <person name="Ogiso-Tanaka E."/>
            <person name="Takahashi Y."/>
            <person name="Iseki K."/>
            <person name="Muto C."/>
            <person name="Satou K."/>
            <person name="Teruya K."/>
            <person name="Shiroma A."/>
            <person name="Shimoji M."/>
            <person name="Hirano T."/>
            <person name="Itoh T."/>
            <person name="Kaga A."/>
            <person name="Tomooka N."/>
        </authorList>
    </citation>
    <scope>NUCLEOTIDE SEQUENCE</scope>
</reference>
<name>A0A0S3TD31_PHAAN</name>